<keyword evidence="2" id="KW-1185">Reference proteome</keyword>
<dbReference type="Proteomes" id="UP000774570">
    <property type="component" value="Unassembled WGS sequence"/>
</dbReference>
<organism evidence="1 2">
    <name type="scientific">Actinomadura parmotrematis</name>
    <dbReference type="NCBI Taxonomy" id="2864039"/>
    <lineage>
        <taxon>Bacteria</taxon>
        <taxon>Bacillati</taxon>
        <taxon>Actinomycetota</taxon>
        <taxon>Actinomycetes</taxon>
        <taxon>Streptosporangiales</taxon>
        <taxon>Thermomonosporaceae</taxon>
        <taxon>Actinomadura</taxon>
    </lineage>
</organism>
<dbReference type="RefSeq" id="WP_220170098.1">
    <property type="nucleotide sequence ID" value="NZ_JAIBOA010000027.1"/>
</dbReference>
<protein>
    <submittedName>
        <fullName evidence="1">Uncharacterized protein</fullName>
    </submittedName>
</protein>
<evidence type="ECO:0000313" key="1">
    <source>
        <dbReference type="EMBL" id="MBW8486859.1"/>
    </source>
</evidence>
<gene>
    <name evidence="1" type="ORF">K1Y72_31130</name>
</gene>
<comment type="caution">
    <text evidence="1">The sequence shown here is derived from an EMBL/GenBank/DDBJ whole genome shotgun (WGS) entry which is preliminary data.</text>
</comment>
<sequence length="139" mass="14824">MTVHGPDPDERAPGRAYSARFHWLDRQVVADDGTPISKVDDLELDGRDGRLYATAVLVGPDALAPRLRGRLGRLVAAVARRLAAAEGGRPPRIDLADVAAVGAAVTLRPSTGDLRVHALEDWTRANVIERIPGARHASG</sequence>
<evidence type="ECO:0000313" key="2">
    <source>
        <dbReference type="Proteomes" id="UP000774570"/>
    </source>
</evidence>
<accession>A0ABS7G2C0</accession>
<dbReference type="EMBL" id="JAIBOA010000027">
    <property type="protein sequence ID" value="MBW8486859.1"/>
    <property type="molecule type" value="Genomic_DNA"/>
</dbReference>
<name>A0ABS7G2C0_9ACTN</name>
<reference evidence="1 2" key="1">
    <citation type="submission" date="2021-07" db="EMBL/GenBank/DDBJ databases">
        <title>Actinomadura sp. PM05-2 isolated from lichen.</title>
        <authorList>
            <person name="Somphong A."/>
            <person name="Phongsopitanun W."/>
            <person name="Tanasupawat S."/>
            <person name="Peongsungnone V."/>
        </authorList>
    </citation>
    <scope>NUCLEOTIDE SEQUENCE [LARGE SCALE GENOMIC DNA]</scope>
    <source>
        <strain evidence="1 2">PM05-2</strain>
    </source>
</reference>
<proteinExistence type="predicted"/>